<keyword evidence="6" id="KW-0813">Transport</keyword>
<evidence type="ECO:0000256" key="9">
    <source>
        <dbReference type="ARBA" id="ARBA00022729"/>
    </source>
</evidence>
<dbReference type="eggNOG" id="COG2010">
    <property type="taxonomic scope" value="Bacteria"/>
</dbReference>
<dbReference type="InterPro" id="IPR011048">
    <property type="entry name" value="Haem_d1_sf"/>
</dbReference>
<dbReference type="FunFam" id="2.140.10.20:FF:000001">
    <property type="entry name" value="Nitrite reductase NirS"/>
    <property type="match status" value="1"/>
</dbReference>
<dbReference type="EC" id="1.7.2.1" evidence="5"/>
<dbReference type="CDD" id="cd20779">
    <property type="entry name" value="8prop_hemeD1_NirS"/>
    <property type="match status" value="1"/>
</dbReference>
<dbReference type="Gene3D" id="1.10.760.10">
    <property type="entry name" value="Cytochrome c-like domain"/>
    <property type="match status" value="1"/>
</dbReference>
<dbReference type="GO" id="GO:0042597">
    <property type="term" value="C:periplasmic space"/>
    <property type="evidence" value="ECO:0007669"/>
    <property type="project" value="UniProtKB-SubCell"/>
</dbReference>
<evidence type="ECO:0000256" key="20">
    <source>
        <dbReference type="ARBA" id="ARBA00080115"/>
    </source>
</evidence>
<dbReference type="SUPFAM" id="SSF51004">
    <property type="entry name" value="C-terminal (heme d1) domain of cytochrome cd1-nitrite reductase"/>
    <property type="match status" value="1"/>
</dbReference>
<evidence type="ECO:0000256" key="12">
    <source>
        <dbReference type="ARBA" id="ARBA00023002"/>
    </source>
</evidence>
<reference evidence="25" key="1">
    <citation type="journal article" date="2011" name="Appl. Environ. Microbiol.">
        <title>Genomic potential of Marinobacter aquaeolei, a biogeochemical 'opportunitroph'.</title>
        <authorList>
            <person name="Singer E."/>
            <person name="Webb E.A."/>
            <person name="Nelson W.C."/>
            <person name="Heidelberg J.F."/>
            <person name="Ivanova N."/>
            <person name="Pati A."/>
            <person name="Edwards K.J."/>
        </authorList>
    </citation>
    <scope>NUCLEOTIDE SEQUENCE [LARGE SCALE GENOMIC DNA]</scope>
    <source>
        <strain evidence="25">ATCC 700491 / DSM 11845 / VT8</strain>
    </source>
</reference>
<evidence type="ECO:0000259" key="23">
    <source>
        <dbReference type="PROSITE" id="PS51007"/>
    </source>
</evidence>
<feature type="signal peptide" evidence="22">
    <location>
        <begin position="1"/>
        <end position="27"/>
    </location>
</feature>
<evidence type="ECO:0000256" key="5">
    <source>
        <dbReference type="ARBA" id="ARBA00011882"/>
    </source>
</evidence>
<evidence type="ECO:0000256" key="4">
    <source>
        <dbReference type="ARBA" id="ARBA00011738"/>
    </source>
</evidence>
<dbReference type="EMBL" id="CP000514">
    <property type="protein sequence ID" value="ABM20199.1"/>
    <property type="molecule type" value="Genomic_DNA"/>
</dbReference>
<evidence type="ECO:0000313" key="25">
    <source>
        <dbReference type="Proteomes" id="UP000000998"/>
    </source>
</evidence>
<dbReference type="Pfam" id="PF02239">
    <property type="entry name" value="Cytochrom_D1"/>
    <property type="match status" value="1"/>
</dbReference>
<comment type="cofactor">
    <cofactor evidence="2">
        <name>heme</name>
        <dbReference type="ChEBI" id="CHEBI:30413"/>
    </cofactor>
</comment>
<keyword evidence="11" id="KW-0249">Electron transport</keyword>
<evidence type="ECO:0000256" key="2">
    <source>
        <dbReference type="ARBA" id="ARBA00001971"/>
    </source>
</evidence>
<dbReference type="Pfam" id="PF13442">
    <property type="entry name" value="Cytochrome_CBB3"/>
    <property type="match status" value="1"/>
</dbReference>
<keyword evidence="7 21" id="KW-0349">Heme</keyword>
<dbReference type="InterPro" id="IPR009056">
    <property type="entry name" value="Cyt_c-like_dom"/>
</dbReference>
<comment type="cofactor">
    <cofactor evidence="1">
        <name>heme c</name>
        <dbReference type="ChEBI" id="CHEBI:61717"/>
    </cofactor>
</comment>
<dbReference type="GO" id="GO:0050418">
    <property type="term" value="F:hydroxylamine reductase activity"/>
    <property type="evidence" value="ECO:0007669"/>
    <property type="project" value="UniProtKB-EC"/>
</dbReference>
<evidence type="ECO:0000256" key="11">
    <source>
        <dbReference type="ARBA" id="ARBA00022982"/>
    </source>
</evidence>
<keyword evidence="9 22" id="KW-0732">Signal</keyword>
<dbReference type="GO" id="GO:0020037">
    <property type="term" value="F:heme binding"/>
    <property type="evidence" value="ECO:0007669"/>
    <property type="project" value="InterPro"/>
</dbReference>
<keyword evidence="13 21" id="KW-0408">Iron</keyword>
<evidence type="ECO:0000256" key="8">
    <source>
        <dbReference type="ARBA" id="ARBA00022723"/>
    </source>
</evidence>
<dbReference type="EC" id="1.7.99.1" evidence="16"/>
<evidence type="ECO:0000256" key="17">
    <source>
        <dbReference type="ARBA" id="ARBA00071688"/>
    </source>
</evidence>
<comment type="catalytic activity">
    <reaction evidence="15">
        <text>A + NH4(+) + H2O = hydroxylamine + AH2 + H(+)</text>
        <dbReference type="Rhea" id="RHEA:22052"/>
        <dbReference type="ChEBI" id="CHEBI:13193"/>
        <dbReference type="ChEBI" id="CHEBI:15377"/>
        <dbReference type="ChEBI" id="CHEBI:15378"/>
        <dbReference type="ChEBI" id="CHEBI:15429"/>
        <dbReference type="ChEBI" id="CHEBI:17499"/>
        <dbReference type="ChEBI" id="CHEBI:28938"/>
        <dbReference type="EC" id="1.7.99.1"/>
    </reaction>
</comment>
<dbReference type="SUPFAM" id="SSF46626">
    <property type="entry name" value="Cytochrome c"/>
    <property type="match status" value="1"/>
</dbReference>
<evidence type="ECO:0000256" key="18">
    <source>
        <dbReference type="ARBA" id="ARBA00075012"/>
    </source>
</evidence>
<keyword evidence="12 24" id="KW-0560">Oxidoreductase</keyword>
<dbReference type="Gene3D" id="2.140.10.20">
    <property type="entry name" value="C-terminal (heme d1) domain of cytochrome cd1-nitrite reductase"/>
    <property type="match status" value="1"/>
</dbReference>
<sequence length="574" mass="63383" precursor="true">MRVTKLMIKPLALAVAITSLGVMNAQAAPKDPDKSTMAYEGTPSAVDAESAKIVRSPGAPDLTDAEFEKAKQIYFQRCAGCHGVLRKGATGKPLTPDITQERGIDYLKAFISYGSPAGMPNWLTSGDFDEETVELMAKYIMHEPPQPPEFSLADMKETWEVIVPPEDRPKKQMNDLDLENLFSVTLRDAGQIALIDGDSKEVVKIIDTGYAVHISRMSASGRYVLVIGRDALINMIDLWMEEPQTVAKIKVGMEARSVETSKYKGWEDKLAIAGTYWPPQFVIMDGDTLEPKKIVSTRGMTVSTQEYHPEPRVAAIVASHAHPEFIVNVKETGKIMLVNYEDMENMNITSIDAAEYLHDGGWDASMRYFLTAANNSNKIAVVDAQDRNLEAIVDVGKIPHPGRGANFVDPEHGPVWATSHLGDQTIQMIGTDPEGHPDKAWKVVRTVDGQGGGSLFVKTHPKSKNLWVDTALNPAEAVSQSVAVFDINNFDAGYDVLPIAEWAELGEGPKRVVQPEYNKAGDEVWFSVWNTQDKKSAIVVVDDKTRKLKKVIKGDYMVTPTGKFNTYNTQHDVY</sequence>
<evidence type="ECO:0000256" key="21">
    <source>
        <dbReference type="PROSITE-ProRule" id="PRU00433"/>
    </source>
</evidence>
<evidence type="ECO:0000256" key="3">
    <source>
        <dbReference type="ARBA" id="ARBA00004418"/>
    </source>
</evidence>
<comment type="subunit">
    <text evidence="4">Homodimer.</text>
</comment>
<evidence type="ECO:0000256" key="1">
    <source>
        <dbReference type="ARBA" id="ARBA00001926"/>
    </source>
</evidence>
<organism evidence="24 25">
    <name type="scientific">Marinobacter nauticus (strain ATCC 700491 / DSM 11845 / VT8)</name>
    <name type="common">Marinobacter aquaeolei</name>
    <dbReference type="NCBI Taxonomy" id="351348"/>
    <lineage>
        <taxon>Bacteria</taxon>
        <taxon>Pseudomonadati</taxon>
        <taxon>Pseudomonadota</taxon>
        <taxon>Gammaproteobacteria</taxon>
        <taxon>Pseudomonadales</taxon>
        <taxon>Marinobacteraceae</taxon>
        <taxon>Marinobacter</taxon>
    </lineage>
</organism>
<keyword evidence="10" id="KW-0574">Periplasm</keyword>
<dbReference type="GO" id="GO:0009055">
    <property type="term" value="F:electron transfer activity"/>
    <property type="evidence" value="ECO:0007669"/>
    <property type="project" value="InterPro"/>
</dbReference>
<evidence type="ECO:0000256" key="22">
    <source>
        <dbReference type="SAM" id="SignalP"/>
    </source>
</evidence>
<comment type="subcellular location">
    <subcellularLocation>
        <location evidence="3">Periplasm</location>
    </subcellularLocation>
</comment>
<dbReference type="HOGENOM" id="CLU_025262_0_0_6"/>
<evidence type="ECO:0000256" key="16">
    <source>
        <dbReference type="ARBA" id="ARBA00067067"/>
    </source>
</evidence>
<evidence type="ECO:0000256" key="6">
    <source>
        <dbReference type="ARBA" id="ARBA00022448"/>
    </source>
</evidence>
<evidence type="ECO:0000256" key="14">
    <source>
        <dbReference type="ARBA" id="ARBA00049340"/>
    </source>
</evidence>
<dbReference type="STRING" id="351348.Maqu_3125"/>
<name>A1U5D0_MARN8</name>
<dbReference type="InterPro" id="IPR003143">
    <property type="entry name" value="Cyt_cd1_C_sf"/>
</dbReference>
<dbReference type="PROSITE" id="PS51007">
    <property type="entry name" value="CYTC"/>
    <property type="match status" value="1"/>
</dbReference>
<dbReference type="KEGG" id="maq:Maqu_3125"/>
<feature type="domain" description="Cytochrome c" evidence="23">
    <location>
        <begin position="65"/>
        <end position="144"/>
    </location>
</feature>
<evidence type="ECO:0000256" key="10">
    <source>
        <dbReference type="ARBA" id="ARBA00022764"/>
    </source>
</evidence>
<evidence type="ECO:0000256" key="13">
    <source>
        <dbReference type="ARBA" id="ARBA00023004"/>
    </source>
</evidence>
<keyword evidence="8 21" id="KW-0479">Metal-binding</keyword>
<gene>
    <name evidence="24" type="ordered locus">Maqu_3125</name>
</gene>
<comment type="catalytic activity">
    <reaction evidence="14">
        <text>nitric oxide + Fe(III)-[cytochrome c] + H2O = Fe(II)-[cytochrome c] + nitrite + 2 H(+)</text>
        <dbReference type="Rhea" id="RHEA:15233"/>
        <dbReference type="Rhea" id="RHEA-COMP:10350"/>
        <dbReference type="Rhea" id="RHEA-COMP:14399"/>
        <dbReference type="ChEBI" id="CHEBI:15377"/>
        <dbReference type="ChEBI" id="CHEBI:15378"/>
        <dbReference type="ChEBI" id="CHEBI:16301"/>
        <dbReference type="ChEBI" id="CHEBI:16480"/>
        <dbReference type="ChEBI" id="CHEBI:29033"/>
        <dbReference type="ChEBI" id="CHEBI:29034"/>
        <dbReference type="EC" id="1.7.2.1"/>
    </reaction>
</comment>
<evidence type="ECO:0000313" key="24">
    <source>
        <dbReference type="EMBL" id="ABM20199.1"/>
    </source>
</evidence>
<evidence type="ECO:0000256" key="19">
    <source>
        <dbReference type="ARBA" id="ARBA00077813"/>
    </source>
</evidence>
<dbReference type="InterPro" id="IPR036909">
    <property type="entry name" value="Cyt_c-like_dom_sf"/>
</dbReference>
<proteinExistence type="predicted"/>
<dbReference type="FunFam" id="1.10.760.10:FF:000027">
    <property type="entry name" value="Nitrite reductase"/>
    <property type="match status" value="1"/>
</dbReference>
<dbReference type="Proteomes" id="UP000000998">
    <property type="component" value="Chromosome"/>
</dbReference>
<dbReference type="OrthoDB" id="5290932at2"/>
<feature type="chain" id="PRO_5002638854" description="Nitrite reductase" evidence="22">
    <location>
        <begin position="28"/>
        <end position="574"/>
    </location>
</feature>
<accession>A1U5D0</accession>
<evidence type="ECO:0000256" key="15">
    <source>
        <dbReference type="ARBA" id="ARBA00051350"/>
    </source>
</evidence>
<dbReference type="RefSeq" id="WP_011786567.1">
    <property type="nucleotide sequence ID" value="NC_008740.1"/>
</dbReference>
<dbReference type="GO" id="GO:0050421">
    <property type="term" value="F:nitrite reductase (NO-forming) activity"/>
    <property type="evidence" value="ECO:0007669"/>
    <property type="project" value="UniProtKB-EC"/>
</dbReference>
<dbReference type="AlphaFoldDB" id="A1U5D0"/>
<protein>
    <recommendedName>
        <fullName evidence="17">Nitrite reductase</fullName>
        <ecNumber evidence="5">1.7.2.1</ecNumber>
        <ecNumber evidence="16">1.7.99.1</ecNumber>
    </recommendedName>
    <alternativeName>
        <fullName evidence="19">Cytochrome cd1</fullName>
    </alternativeName>
    <alternativeName>
        <fullName evidence="20">Cytochrome oxidase</fullName>
    </alternativeName>
    <alternativeName>
        <fullName evidence="18">Hydroxylamine reductase</fullName>
    </alternativeName>
</protein>
<dbReference type="GO" id="GO:0046872">
    <property type="term" value="F:metal ion binding"/>
    <property type="evidence" value="ECO:0007669"/>
    <property type="project" value="UniProtKB-KW"/>
</dbReference>
<evidence type="ECO:0000256" key="7">
    <source>
        <dbReference type="ARBA" id="ARBA00022617"/>
    </source>
</evidence>